<evidence type="ECO:0000313" key="10">
    <source>
        <dbReference type="Proteomes" id="UP000094801"/>
    </source>
</evidence>
<protein>
    <recommendedName>
        <fullName evidence="8">ENTH domain-containing protein</fullName>
    </recommendedName>
</protein>
<dbReference type="GO" id="GO:0005768">
    <property type="term" value="C:endosome"/>
    <property type="evidence" value="ECO:0007669"/>
    <property type="project" value="TreeGrafter"/>
</dbReference>
<evidence type="ECO:0000259" key="8">
    <source>
        <dbReference type="PROSITE" id="PS50942"/>
    </source>
</evidence>
<organism evidence="9 10">
    <name type="scientific">[Candida] arabinofermentans NRRL YB-2248</name>
    <dbReference type="NCBI Taxonomy" id="983967"/>
    <lineage>
        <taxon>Eukaryota</taxon>
        <taxon>Fungi</taxon>
        <taxon>Dikarya</taxon>
        <taxon>Ascomycota</taxon>
        <taxon>Saccharomycotina</taxon>
        <taxon>Pichiomycetes</taxon>
        <taxon>Pichiales</taxon>
        <taxon>Pichiaceae</taxon>
        <taxon>Ogataea</taxon>
        <taxon>Ogataea/Candida clade</taxon>
    </lineage>
</organism>
<dbReference type="PANTHER" id="PTHR12276">
    <property type="entry name" value="EPSIN/ENT-RELATED"/>
    <property type="match status" value="1"/>
</dbReference>
<sequence length="486" mass="54661">MSARKSVMRSIKNVVNGYSSTQAMVRTATSNDPSGPTTSQMADIANHTYQMSEFHEVMEMIDRRLNDKGKNWRHIAKSLTLLDYLVRYGSDDVVLWAKDNLYIIKTLREFQFSDITGHDQGAIIRVKAKELTGLLKDDERLRQERELARERANDRRRRRGRGEESPVEEYDEALQLALEQSRLTAEEEERRRRNKSDDSIEKAIQLSLEEEEMRKKSTNLLDLDETPQPPQVYGFYQGQDQSQIIGYDMMGNPVYANQQSMNTGYLQNAYDQMAAQQQQQLLYEQQLAAQQAAQQQAAMEQQYYLQQQQLYQQQLAAQQQAMQQQQMMAMQTGTNNPFAMNNQNQQKPASAPEPVQQKPAVPEPAPQEPLKQTPTGIQRMNNQYSQLNALLATGTGIDTFGNTGETRIPAQHTKTGTFINSAGTGYKQETSSSVGNPFLGTQYTGIPSTGIMPSYTGYGFGNQPSASSNGSRTQGSSQQGGSLIDL</sequence>
<evidence type="ECO:0000256" key="6">
    <source>
        <dbReference type="ARBA" id="ARBA00023121"/>
    </source>
</evidence>
<evidence type="ECO:0000256" key="2">
    <source>
        <dbReference type="ARBA" id="ARBA00004496"/>
    </source>
</evidence>
<evidence type="ECO:0000313" key="9">
    <source>
        <dbReference type="EMBL" id="ODV86247.1"/>
    </source>
</evidence>
<dbReference type="CDD" id="cd16991">
    <property type="entry name" value="ENTH_Ent1_Ent2"/>
    <property type="match status" value="1"/>
</dbReference>
<dbReference type="Gene3D" id="1.25.40.90">
    <property type="match status" value="1"/>
</dbReference>
<dbReference type="GO" id="GO:0005886">
    <property type="term" value="C:plasma membrane"/>
    <property type="evidence" value="ECO:0007669"/>
    <property type="project" value="TreeGrafter"/>
</dbReference>
<dbReference type="Proteomes" id="UP000094801">
    <property type="component" value="Unassembled WGS sequence"/>
</dbReference>
<dbReference type="InterPro" id="IPR003903">
    <property type="entry name" value="UIM_dom"/>
</dbReference>
<keyword evidence="10" id="KW-1185">Reference proteome</keyword>
<gene>
    <name evidence="9" type="ORF">CANARDRAFT_27500</name>
</gene>
<feature type="compositionally biased region" description="Polar residues" evidence="7">
    <location>
        <begin position="334"/>
        <end position="348"/>
    </location>
</feature>
<evidence type="ECO:0000256" key="5">
    <source>
        <dbReference type="ARBA" id="ARBA00022553"/>
    </source>
</evidence>
<dbReference type="STRING" id="983967.A0A1E4T3B8"/>
<dbReference type="Pfam" id="PF01417">
    <property type="entry name" value="ENTH"/>
    <property type="match status" value="1"/>
</dbReference>
<dbReference type="GO" id="GO:0005543">
    <property type="term" value="F:phospholipid binding"/>
    <property type="evidence" value="ECO:0007669"/>
    <property type="project" value="TreeGrafter"/>
</dbReference>
<dbReference type="EMBL" id="KV453850">
    <property type="protein sequence ID" value="ODV86247.1"/>
    <property type="molecule type" value="Genomic_DNA"/>
</dbReference>
<dbReference type="InterPro" id="IPR013809">
    <property type="entry name" value="ENTH"/>
</dbReference>
<keyword evidence="4" id="KW-0963">Cytoplasm</keyword>
<feature type="region of interest" description="Disordered" evidence="7">
    <location>
        <begin position="461"/>
        <end position="486"/>
    </location>
</feature>
<comment type="subcellular location">
    <subcellularLocation>
        <location evidence="2">Cytoplasm</location>
    </subcellularLocation>
    <subcellularLocation>
        <location evidence="1">Membrane</location>
        <topology evidence="1">Peripheral membrane protein</topology>
    </subcellularLocation>
</comment>
<comment type="similarity">
    <text evidence="3">Belongs to the epsin family.</text>
</comment>
<feature type="compositionally biased region" description="Low complexity" evidence="7">
    <location>
        <begin position="465"/>
        <end position="486"/>
    </location>
</feature>
<proteinExistence type="inferred from homology"/>
<dbReference type="InterPro" id="IPR008942">
    <property type="entry name" value="ENTH_VHS"/>
</dbReference>
<dbReference type="GO" id="GO:0006897">
    <property type="term" value="P:endocytosis"/>
    <property type="evidence" value="ECO:0007669"/>
    <property type="project" value="TreeGrafter"/>
</dbReference>
<dbReference type="SUPFAM" id="SSF48464">
    <property type="entry name" value="ENTH/VHS domain"/>
    <property type="match status" value="1"/>
</dbReference>
<dbReference type="AlphaFoldDB" id="A0A1E4T3B8"/>
<dbReference type="SMART" id="SM00273">
    <property type="entry name" value="ENTH"/>
    <property type="match status" value="1"/>
</dbReference>
<dbReference type="PROSITE" id="PS50942">
    <property type="entry name" value="ENTH"/>
    <property type="match status" value="1"/>
</dbReference>
<dbReference type="OrthoDB" id="4033880at2759"/>
<dbReference type="PANTHER" id="PTHR12276:SF110">
    <property type="entry name" value="EPSIN-1-RELATED"/>
    <property type="match status" value="1"/>
</dbReference>
<feature type="domain" description="ENTH" evidence="8">
    <location>
        <begin position="13"/>
        <end position="145"/>
    </location>
</feature>
<dbReference type="FunFam" id="1.25.40.90:FF:000006">
    <property type="entry name" value="Clathrin interactor 1"/>
    <property type="match status" value="1"/>
</dbReference>
<evidence type="ECO:0000256" key="7">
    <source>
        <dbReference type="SAM" id="MobiDB-lite"/>
    </source>
</evidence>
<reference evidence="10" key="1">
    <citation type="submission" date="2016-04" db="EMBL/GenBank/DDBJ databases">
        <title>Comparative genomics of biotechnologically important yeasts.</title>
        <authorList>
            <consortium name="DOE Joint Genome Institute"/>
            <person name="Riley R."/>
            <person name="Haridas S."/>
            <person name="Wolfe K.H."/>
            <person name="Lopes M.R."/>
            <person name="Hittinger C.T."/>
            <person name="Goker M."/>
            <person name="Salamov A."/>
            <person name="Wisecaver J."/>
            <person name="Long T.M."/>
            <person name="Aerts A.L."/>
            <person name="Barry K."/>
            <person name="Choi C."/>
            <person name="Clum A."/>
            <person name="Coughlan A.Y."/>
            <person name="Deshpande S."/>
            <person name="Douglass A.P."/>
            <person name="Hanson S.J."/>
            <person name="Klenk H.-P."/>
            <person name="Labutti K."/>
            <person name="Lapidus A."/>
            <person name="Lindquist E."/>
            <person name="Lipzen A."/>
            <person name="Meier-Kolthoff J.P."/>
            <person name="Ohm R.A."/>
            <person name="Otillar R.P."/>
            <person name="Pangilinan J."/>
            <person name="Peng Y."/>
            <person name="Rokas A."/>
            <person name="Rosa C.A."/>
            <person name="Scheuner C."/>
            <person name="Sibirny A.A."/>
            <person name="Slot J.C."/>
            <person name="Stielow J.B."/>
            <person name="Sun H."/>
            <person name="Kurtzman C.P."/>
            <person name="Blackwell M."/>
            <person name="Grigoriev I.V."/>
            <person name="Jeffries T.W."/>
        </authorList>
    </citation>
    <scope>NUCLEOTIDE SEQUENCE [LARGE SCALE GENOMIC DNA]</scope>
    <source>
        <strain evidence="10">NRRL YB-2248</strain>
    </source>
</reference>
<accession>A0A1E4T3B8</accession>
<evidence type="ECO:0000256" key="3">
    <source>
        <dbReference type="ARBA" id="ARBA00010130"/>
    </source>
</evidence>
<feature type="region of interest" description="Disordered" evidence="7">
    <location>
        <begin position="150"/>
        <end position="172"/>
    </location>
</feature>
<evidence type="ECO:0000256" key="1">
    <source>
        <dbReference type="ARBA" id="ARBA00004170"/>
    </source>
</evidence>
<dbReference type="GO" id="GO:0030276">
    <property type="term" value="F:clathrin binding"/>
    <property type="evidence" value="ECO:0007669"/>
    <property type="project" value="TreeGrafter"/>
</dbReference>
<dbReference type="GO" id="GO:0030125">
    <property type="term" value="C:clathrin vesicle coat"/>
    <property type="evidence" value="ECO:0007669"/>
    <property type="project" value="TreeGrafter"/>
</dbReference>
<evidence type="ECO:0000256" key="4">
    <source>
        <dbReference type="ARBA" id="ARBA00022490"/>
    </source>
</evidence>
<feature type="region of interest" description="Disordered" evidence="7">
    <location>
        <begin position="334"/>
        <end position="374"/>
    </location>
</feature>
<dbReference type="PROSITE" id="PS50330">
    <property type="entry name" value="UIM"/>
    <property type="match status" value="2"/>
</dbReference>
<name>A0A1E4T3B8_9ASCO</name>
<keyword evidence="6" id="KW-0446">Lipid-binding</keyword>
<keyword evidence="5" id="KW-0597">Phosphoprotein</keyword>
<dbReference type="GO" id="GO:0007015">
    <property type="term" value="P:actin filament organization"/>
    <property type="evidence" value="ECO:0007669"/>
    <property type="project" value="TreeGrafter"/>
</dbReference>
<dbReference type="SMART" id="SM00726">
    <property type="entry name" value="UIM"/>
    <property type="match status" value="2"/>
</dbReference>